<accession>A0A813FCE2</accession>
<keyword evidence="3" id="KW-1185">Reference proteome</keyword>
<feature type="compositionally biased region" description="Polar residues" evidence="1">
    <location>
        <begin position="191"/>
        <end position="200"/>
    </location>
</feature>
<dbReference type="AlphaFoldDB" id="A0A813FCE2"/>
<protein>
    <submittedName>
        <fullName evidence="2">Uncharacterized protein</fullName>
    </submittedName>
</protein>
<reference evidence="2" key="1">
    <citation type="submission" date="2021-02" db="EMBL/GenBank/DDBJ databases">
        <authorList>
            <person name="Dougan E. K."/>
            <person name="Rhodes N."/>
            <person name="Thang M."/>
            <person name="Chan C."/>
        </authorList>
    </citation>
    <scope>NUCLEOTIDE SEQUENCE</scope>
</reference>
<organism evidence="2 3">
    <name type="scientific">Polarella glacialis</name>
    <name type="common">Dinoflagellate</name>
    <dbReference type="NCBI Taxonomy" id="89957"/>
    <lineage>
        <taxon>Eukaryota</taxon>
        <taxon>Sar</taxon>
        <taxon>Alveolata</taxon>
        <taxon>Dinophyceae</taxon>
        <taxon>Suessiales</taxon>
        <taxon>Suessiaceae</taxon>
        <taxon>Polarella</taxon>
    </lineage>
</organism>
<comment type="caution">
    <text evidence="2">The sequence shown here is derived from an EMBL/GenBank/DDBJ whole genome shotgun (WGS) entry which is preliminary data.</text>
</comment>
<name>A0A813FCE2_POLGL</name>
<sequence length="200" mass="21864">DGDRLAPDSDILVAAEVAAAAGHSKTRQSLPGRTMTALFTEATGSQKQSRSTSQASVGLELENVDVKILAGDGVLLEDGCAVSDQDGRQTFNSWTYEPDPHRQEGPIPTSEFDHRRHEGKLQAFLKNMEDEPQGVEAMVKFRRKVHKNKMSETKAKAVAIQKSMFGAMVVDNFDDSASNSRSLNPADPLFQPSNDPSTYR</sequence>
<dbReference type="EMBL" id="CAJNNV010025013">
    <property type="protein sequence ID" value="CAE8611248.1"/>
    <property type="molecule type" value="Genomic_DNA"/>
</dbReference>
<gene>
    <name evidence="2" type="ORF">PGLA1383_LOCUS29053</name>
</gene>
<proteinExistence type="predicted"/>
<feature type="region of interest" description="Disordered" evidence="1">
    <location>
        <begin position="174"/>
        <end position="200"/>
    </location>
</feature>
<evidence type="ECO:0000313" key="2">
    <source>
        <dbReference type="EMBL" id="CAE8611248.1"/>
    </source>
</evidence>
<dbReference type="Proteomes" id="UP000654075">
    <property type="component" value="Unassembled WGS sequence"/>
</dbReference>
<evidence type="ECO:0000256" key="1">
    <source>
        <dbReference type="SAM" id="MobiDB-lite"/>
    </source>
</evidence>
<evidence type="ECO:0000313" key="3">
    <source>
        <dbReference type="Proteomes" id="UP000654075"/>
    </source>
</evidence>
<feature type="non-terminal residue" evidence="2">
    <location>
        <position position="200"/>
    </location>
</feature>